<dbReference type="InterPro" id="IPR016161">
    <property type="entry name" value="Ald_DH/histidinol_DH"/>
</dbReference>
<name>A0AAV0TYC2_HYABA</name>
<accession>A0AAV0TYC2</accession>
<dbReference type="PANTHER" id="PTHR21256">
    <property type="entry name" value="HISTIDINOL DEHYDROGENASE HDH"/>
    <property type="match status" value="1"/>
</dbReference>
<dbReference type="GO" id="GO:0004399">
    <property type="term" value="F:histidinol dehydrogenase activity"/>
    <property type="evidence" value="ECO:0007669"/>
    <property type="project" value="InterPro"/>
</dbReference>
<dbReference type="GO" id="GO:0046872">
    <property type="term" value="F:metal ion binding"/>
    <property type="evidence" value="ECO:0007669"/>
    <property type="project" value="UniProtKB-KW"/>
</dbReference>
<dbReference type="Gene3D" id="3.40.50.1980">
    <property type="entry name" value="Nitrogenase molybdenum iron protein domain"/>
    <property type="match status" value="2"/>
</dbReference>
<keyword evidence="8" id="KW-1185">Reference proteome</keyword>
<dbReference type="InterPro" id="IPR012131">
    <property type="entry name" value="Hstdl_DH"/>
</dbReference>
<dbReference type="AlphaFoldDB" id="A0AAV0TYC2"/>
<dbReference type="GO" id="GO:0000105">
    <property type="term" value="P:L-histidine biosynthetic process"/>
    <property type="evidence" value="ECO:0007669"/>
    <property type="project" value="InterPro"/>
</dbReference>
<evidence type="ECO:0000256" key="5">
    <source>
        <dbReference type="ARBA" id="ARBA00023002"/>
    </source>
</evidence>
<comment type="cofactor">
    <cofactor evidence="1">
        <name>Zn(2+)</name>
        <dbReference type="ChEBI" id="CHEBI:29105"/>
    </cofactor>
</comment>
<evidence type="ECO:0000256" key="3">
    <source>
        <dbReference type="ARBA" id="ARBA00022723"/>
    </source>
</evidence>
<evidence type="ECO:0000256" key="6">
    <source>
        <dbReference type="RuleBase" id="RU004175"/>
    </source>
</evidence>
<dbReference type="CDD" id="cd06572">
    <property type="entry name" value="Histidinol_dh"/>
    <property type="match status" value="1"/>
</dbReference>
<reference evidence="7" key="1">
    <citation type="submission" date="2022-12" db="EMBL/GenBank/DDBJ databases">
        <authorList>
            <person name="Webb A."/>
        </authorList>
    </citation>
    <scope>NUCLEOTIDE SEQUENCE</scope>
    <source>
        <strain evidence="7">Hp1</strain>
    </source>
</reference>
<dbReference type="PIRSF" id="PIRSF000099">
    <property type="entry name" value="Histidinol_dh"/>
    <property type="match status" value="1"/>
</dbReference>
<evidence type="ECO:0008006" key="9">
    <source>
        <dbReference type="Google" id="ProtNLM"/>
    </source>
</evidence>
<dbReference type="InterPro" id="IPR022695">
    <property type="entry name" value="Histidinol_DH_monofunct"/>
</dbReference>
<dbReference type="NCBIfam" id="TIGR00069">
    <property type="entry name" value="hisD"/>
    <property type="match status" value="1"/>
</dbReference>
<keyword evidence="4" id="KW-0862">Zinc</keyword>
<dbReference type="PRINTS" id="PR00083">
    <property type="entry name" value="HOLDHDRGNASE"/>
</dbReference>
<dbReference type="GO" id="GO:0005829">
    <property type="term" value="C:cytosol"/>
    <property type="evidence" value="ECO:0007669"/>
    <property type="project" value="TreeGrafter"/>
</dbReference>
<dbReference type="Proteomes" id="UP001162031">
    <property type="component" value="Unassembled WGS sequence"/>
</dbReference>
<dbReference type="SUPFAM" id="SSF53720">
    <property type="entry name" value="ALDH-like"/>
    <property type="match status" value="1"/>
</dbReference>
<dbReference type="FunFam" id="3.40.50.1980:FF:000001">
    <property type="entry name" value="Histidinol dehydrogenase"/>
    <property type="match status" value="1"/>
</dbReference>
<keyword evidence="5" id="KW-0560">Oxidoreductase</keyword>
<comment type="caution">
    <text evidence="7">The sequence shown here is derived from an EMBL/GenBank/DDBJ whole genome shotgun (WGS) entry which is preliminary data.</text>
</comment>
<evidence type="ECO:0000256" key="2">
    <source>
        <dbReference type="ARBA" id="ARBA00010178"/>
    </source>
</evidence>
<keyword evidence="3" id="KW-0479">Metal-binding</keyword>
<evidence type="ECO:0000256" key="1">
    <source>
        <dbReference type="ARBA" id="ARBA00001947"/>
    </source>
</evidence>
<evidence type="ECO:0000256" key="4">
    <source>
        <dbReference type="ARBA" id="ARBA00022833"/>
    </source>
</evidence>
<dbReference type="GO" id="GO:0051287">
    <property type="term" value="F:NAD binding"/>
    <property type="evidence" value="ECO:0007669"/>
    <property type="project" value="InterPro"/>
</dbReference>
<dbReference type="Pfam" id="PF00815">
    <property type="entry name" value="Histidinol_dh"/>
    <property type="match status" value="1"/>
</dbReference>
<protein>
    <recommendedName>
        <fullName evidence="9">Histidinol dehydrogenase</fullName>
    </recommendedName>
</protein>
<dbReference type="EMBL" id="CANTFL010000740">
    <property type="protein sequence ID" value="CAI5727123.1"/>
    <property type="molecule type" value="Genomic_DNA"/>
</dbReference>
<dbReference type="PANTHER" id="PTHR21256:SF2">
    <property type="entry name" value="HISTIDINE BIOSYNTHESIS TRIFUNCTIONAL PROTEIN"/>
    <property type="match status" value="1"/>
</dbReference>
<comment type="similarity">
    <text evidence="2 6">Belongs to the histidinol dehydrogenase family.</text>
</comment>
<proteinExistence type="inferred from homology"/>
<dbReference type="Gene3D" id="1.20.5.1300">
    <property type="match status" value="1"/>
</dbReference>
<evidence type="ECO:0000313" key="7">
    <source>
        <dbReference type="EMBL" id="CAI5727123.1"/>
    </source>
</evidence>
<organism evidence="7 8">
    <name type="scientific">Hyaloperonospora brassicae</name>
    <name type="common">Brassica downy mildew</name>
    <name type="synonym">Peronospora brassicae</name>
    <dbReference type="NCBI Taxonomy" id="162125"/>
    <lineage>
        <taxon>Eukaryota</taxon>
        <taxon>Sar</taxon>
        <taxon>Stramenopiles</taxon>
        <taxon>Oomycota</taxon>
        <taxon>Peronosporomycetes</taxon>
        <taxon>Peronosporales</taxon>
        <taxon>Peronosporaceae</taxon>
        <taxon>Hyaloperonospora</taxon>
    </lineage>
</organism>
<gene>
    <name evidence="7" type="ORF">HBR001_LOCUS4012</name>
</gene>
<evidence type="ECO:0000313" key="8">
    <source>
        <dbReference type="Proteomes" id="UP001162031"/>
    </source>
</evidence>
<sequence>MSSPSLLKQIAPAQVASFAYAAVDAAALAAAQAIVHDVRDHGVAALMRHAVRLGDVPSEDAPLLIRRTALQQAFEALPLDQQQVLARTVDRVTRFARAQRASIRNFEQPIDGGVAGQDVSPMQTAGCYAPGGRYPLPSSVIMTAVTARVAGVTTVVVSSPRPAQVTLAAAYLAGADVFVAAGGAQSIAAMAYGVGDVPVCDIIVGPGNKWVTAAKSLVNGKCAIDMLAGPSECLVLADETASAAVVAADLLAQAEHDTAAVPILVTTSQELIDAVNHELSVQLETLSTAETARASVTNNGFAVLCPDLDTCVNVSDTLAPEHLEILTDKAREVADKVTNYGGLFIGGRAAEVFGDYGAGPNHVLPTGGTAKYTGGLSVHTFLRIRTWMRIDDAQESQILVQDSARLARMEGLEGHARAAEKRLL</sequence>